<keyword evidence="2" id="KW-1185">Reference proteome</keyword>
<name>A0ACB8T917_9AGAM</name>
<protein>
    <submittedName>
        <fullName evidence="1">Uncharacterized protein</fullName>
    </submittedName>
</protein>
<gene>
    <name evidence="1" type="ORF">BV25DRAFT_1790372</name>
</gene>
<organism evidence="1 2">
    <name type="scientific">Artomyces pyxidatus</name>
    <dbReference type="NCBI Taxonomy" id="48021"/>
    <lineage>
        <taxon>Eukaryota</taxon>
        <taxon>Fungi</taxon>
        <taxon>Dikarya</taxon>
        <taxon>Basidiomycota</taxon>
        <taxon>Agaricomycotina</taxon>
        <taxon>Agaricomycetes</taxon>
        <taxon>Russulales</taxon>
        <taxon>Auriscalpiaceae</taxon>
        <taxon>Artomyces</taxon>
    </lineage>
</organism>
<feature type="non-terminal residue" evidence="1">
    <location>
        <position position="183"/>
    </location>
</feature>
<evidence type="ECO:0000313" key="1">
    <source>
        <dbReference type="EMBL" id="KAI0064780.1"/>
    </source>
</evidence>
<reference evidence="1" key="2">
    <citation type="journal article" date="2022" name="New Phytol.">
        <title>Evolutionary transition to the ectomycorrhizal habit in the genomes of a hyperdiverse lineage of mushroom-forming fungi.</title>
        <authorList>
            <person name="Looney B."/>
            <person name="Miyauchi S."/>
            <person name="Morin E."/>
            <person name="Drula E."/>
            <person name="Courty P.E."/>
            <person name="Kohler A."/>
            <person name="Kuo A."/>
            <person name="LaButti K."/>
            <person name="Pangilinan J."/>
            <person name="Lipzen A."/>
            <person name="Riley R."/>
            <person name="Andreopoulos W."/>
            <person name="He G."/>
            <person name="Johnson J."/>
            <person name="Nolan M."/>
            <person name="Tritt A."/>
            <person name="Barry K.W."/>
            <person name="Grigoriev I.V."/>
            <person name="Nagy L.G."/>
            <person name="Hibbett D."/>
            <person name="Henrissat B."/>
            <person name="Matheny P.B."/>
            <person name="Labbe J."/>
            <person name="Martin F.M."/>
        </authorList>
    </citation>
    <scope>NUCLEOTIDE SEQUENCE</scope>
    <source>
        <strain evidence="1">HHB10654</strain>
    </source>
</reference>
<comment type="caution">
    <text evidence="1">The sequence shown here is derived from an EMBL/GenBank/DDBJ whole genome shotgun (WGS) entry which is preliminary data.</text>
</comment>
<proteinExistence type="predicted"/>
<accession>A0ACB8T917</accession>
<evidence type="ECO:0000313" key="2">
    <source>
        <dbReference type="Proteomes" id="UP000814140"/>
    </source>
</evidence>
<sequence>RRNEHLPIFRLPSEILACIFAINRTTPRIEEFGAEHLRWIAVTHVCRRWRQVALDFPDLWTRGCFKHGLNWTKEMFARSKTAPLYLEVTWSRTAKENGALIKAHMFHIRTLTLRTAISDTEFLAQPAPILESFVLKDSEIPLCLFANQAPRLHSAKLVDCTFSWSCLLLLRNLVHVSIINTTH</sequence>
<dbReference type="Proteomes" id="UP000814140">
    <property type="component" value="Unassembled WGS sequence"/>
</dbReference>
<feature type="non-terminal residue" evidence="1">
    <location>
        <position position="1"/>
    </location>
</feature>
<dbReference type="EMBL" id="MU277197">
    <property type="protein sequence ID" value="KAI0064780.1"/>
    <property type="molecule type" value="Genomic_DNA"/>
</dbReference>
<reference evidence="1" key="1">
    <citation type="submission" date="2021-03" db="EMBL/GenBank/DDBJ databases">
        <authorList>
            <consortium name="DOE Joint Genome Institute"/>
            <person name="Ahrendt S."/>
            <person name="Looney B.P."/>
            <person name="Miyauchi S."/>
            <person name="Morin E."/>
            <person name="Drula E."/>
            <person name="Courty P.E."/>
            <person name="Chicoki N."/>
            <person name="Fauchery L."/>
            <person name="Kohler A."/>
            <person name="Kuo A."/>
            <person name="Labutti K."/>
            <person name="Pangilinan J."/>
            <person name="Lipzen A."/>
            <person name="Riley R."/>
            <person name="Andreopoulos W."/>
            <person name="He G."/>
            <person name="Johnson J."/>
            <person name="Barry K.W."/>
            <person name="Grigoriev I.V."/>
            <person name="Nagy L."/>
            <person name="Hibbett D."/>
            <person name="Henrissat B."/>
            <person name="Matheny P.B."/>
            <person name="Labbe J."/>
            <person name="Martin F."/>
        </authorList>
    </citation>
    <scope>NUCLEOTIDE SEQUENCE</scope>
    <source>
        <strain evidence="1">HHB10654</strain>
    </source>
</reference>